<evidence type="ECO:0000259" key="1">
    <source>
        <dbReference type="PROSITE" id="PS50126"/>
    </source>
</evidence>
<dbReference type="RefSeq" id="WP_026390542.1">
    <property type="nucleotide sequence ID" value="NZ_LR215048.1"/>
</dbReference>
<protein>
    <submittedName>
        <fullName evidence="2">General stress protein 13</fullName>
    </submittedName>
</protein>
<dbReference type="SUPFAM" id="SSF50249">
    <property type="entry name" value="Nucleic acid-binding proteins"/>
    <property type="match status" value="1"/>
</dbReference>
<dbReference type="GO" id="GO:0003729">
    <property type="term" value="F:mRNA binding"/>
    <property type="evidence" value="ECO:0007669"/>
    <property type="project" value="TreeGrafter"/>
</dbReference>
<dbReference type="InterPro" id="IPR012340">
    <property type="entry name" value="NA-bd_OB-fold"/>
</dbReference>
<sequence length="115" mass="13494">MKKNKVITCKIVGFQDYGMFVNCGEYEGLVHISEISDQYINSIEQIFMVGDLVDLLVLEVCDENRLKLSYKRNHHIHKKIVKSVPMKIGFHSLNRQLPKWILEKKKENEKDDSKD</sequence>
<feature type="domain" description="S1 motif" evidence="1">
    <location>
        <begin position="4"/>
        <end position="71"/>
    </location>
</feature>
<dbReference type="AlphaFoldDB" id="A0A449BB76"/>
<dbReference type="OrthoDB" id="9810507at2"/>
<dbReference type="GO" id="GO:0006412">
    <property type="term" value="P:translation"/>
    <property type="evidence" value="ECO:0007669"/>
    <property type="project" value="TreeGrafter"/>
</dbReference>
<organism evidence="2 3">
    <name type="scientific">Haploplasma axanthum</name>
    <name type="common">Acholeplasma axanthum</name>
    <dbReference type="NCBI Taxonomy" id="29552"/>
    <lineage>
        <taxon>Bacteria</taxon>
        <taxon>Bacillati</taxon>
        <taxon>Mycoplasmatota</taxon>
        <taxon>Mollicutes</taxon>
        <taxon>Acholeplasmatales</taxon>
        <taxon>Acholeplasmataceae</taxon>
        <taxon>Haploplasma</taxon>
    </lineage>
</organism>
<dbReference type="Gene3D" id="2.40.50.140">
    <property type="entry name" value="Nucleic acid-binding proteins"/>
    <property type="match status" value="1"/>
</dbReference>
<dbReference type="InterPro" id="IPR050437">
    <property type="entry name" value="Ribos_protein_bS1-like"/>
</dbReference>
<dbReference type="STRING" id="1278311.GCA_000428705_01014"/>
<dbReference type="GO" id="GO:0003735">
    <property type="term" value="F:structural constituent of ribosome"/>
    <property type="evidence" value="ECO:0007669"/>
    <property type="project" value="TreeGrafter"/>
</dbReference>
<evidence type="ECO:0000313" key="3">
    <source>
        <dbReference type="Proteomes" id="UP000289841"/>
    </source>
</evidence>
<keyword evidence="3" id="KW-1185">Reference proteome</keyword>
<dbReference type="PROSITE" id="PS50126">
    <property type="entry name" value="S1"/>
    <property type="match status" value="1"/>
</dbReference>
<reference evidence="2 3" key="1">
    <citation type="submission" date="2019-01" db="EMBL/GenBank/DDBJ databases">
        <authorList>
            <consortium name="Pathogen Informatics"/>
        </authorList>
    </citation>
    <scope>NUCLEOTIDE SEQUENCE [LARGE SCALE GENOMIC DNA]</scope>
    <source>
        <strain evidence="2 3">NCTC10138</strain>
    </source>
</reference>
<dbReference type="SMART" id="SM00316">
    <property type="entry name" value="S1"/>
    <property type="match status" value="1"/>
</dbReference>
<dbReference type="Proteomes" id="UP000289841">
    <property type="component" value="Chromosome"/>
</dbReference>
<name>A0A449BB76_HAPAX</name>
<evidence type="ECO:0000313" key="2">
    <source>
        <dbReference type="EMBL" id="VEU79613.1"/>
    </source>
</evidence>
<dbReference type="Pfam" id="PF00575">
    <property type="entry name" value="S1"/>
    <property type="match status" value="1"/>
</dbReference>
<dbReference type="EMBL" id="LR215048">
    <property type="protein sequence ID" value="VEU79613.1"/>
    <property type="molecule type" value="Genomic_DNA"/>
</dbReference>
<dbReference type="InterPro" id="IPR003029">
    <property type="entry name" value="S1_domain"/>
</dbReference>
<proteinExistence type="predicted"/>
<dbReference type="PANTHER" id="PTHR10724">
    <property type="entry name" value="30S RIBOSOMAL PROTEIN S1"/>
    <property type="match status" value="1"/>
</dbReference>
<accession>A0A449BB76</accession>
<dbReference type="KEGG" id="aaxa:NCTC10138_00049"/>
<gene>
    <name evidence="2" type="primary">yugI</name>
    <name evidence="2" type="ORF">NCTC10138_00049</name>
</gene>